<dbReference type="Proteomes" id="UP000830375">
    <property type="component" value="Unassembled WGS sequence"/>
</dbReference>
<organism evidence="5 6">
    <name type="scientific">Labeo rohita</name>
    <name type="common">Indian major carp</name>
    <name type="synonym">Cyprinus rohita</name>
    <dbReference type="NCBI Taxonomy" id="84645"/>
    <lineage>
        <taxon>Eukaryota</taxon>
        <taxon>Metazoa</taxon>
        <taxon>Chordata</taxon>
        <taxon>Craniata</taxon>
        <taxon>Vertebrata</taxon>
        <taxon>Euteleostomi</taxon>
        <taxon>Actinopterygii</taxon>
        <taxon>Neopterygii</taxon>
        <taxon>Teleostei</taxon>
        <taxon>Ostariophysi</taxon>
        <taxon>Cypriniformes</taxon>
        <taxon>Cyprinidae</taxon>
        <taxon>Labeoninae</taxon>
        <taxon>Labeonini</taxon>
        <taxon>Labeo</taxon>
    </lineage>
</organism>
<keyword evidence="3" id="KW-0677">Repeat</keyword>
<dbReference type="Gene3D" id="3.80.10.10">
    <property type="entry name" value="Ribonuclease Inhibitor"/>
    <property type="match status" value="2"/>
</dbReference>
<evidence type="ECO:0000256" key="2">
    <source>
        <dbReference type="ARBA" id="ARBA00022490"/>
    </source>
</evidence>
<evidence type="ECO:0000256" key="3">
    <source>
        <dbReference type="ARBA" id="ARBA00022737"/>
    </source>
</evidence>
<proteinExistence type="predicted"/>
<keyword evidence="2" id="KW-0963">Cytoplasm</keyword>
<evidence type="ECO:0000313" key="5">
    <source>
        <dbReference type="EMBL" id="KAI2653957.1"/>
    </source>
</evidence>
<gene>
    <name evidence="5" type="ORF">H4Q32_014330</name>
</gene>
<evidence type="ECO:0000313" key="6">
    <source>
        <dbReference type="Proteomes" id="UP000830375"/>
    </source>
</evidence>
<name>A0ABQ8LTI2_LABRO</name>
<dbReference type="InterPro" id="IPR032675">
    <property type="entry name" value="LRR_dom_sf"/>
</dbReference>
<sequence length="516" mass="57900">MMRKAQSAASSAADDVVVLQLRAFWRKYEHHCIQTDSCPSAVLKQDILHQIDKQQPLKKIMLSFPDCGPSDAVLPSLQPLLMAIRDERYTHAQEFHIWSLSLKQKDIVELVSTGPTLLYILPIMMRKAQSAASSAADDVVVLQLRAFWRKYEHHCIQTDSCPSAVLKQDILHQIDKQQPLKKIMLSFPDCGPSDAVLPSLQPLLMAIRDERYTHAQEFHIWSLSLKQKDIVELCLLLEKRGRTVYSFKSLELLDCKLTEWSLERLATAAGVSYLTTLCLDYTRVGQEGLKGLLSGGLGASQISSLSLCYCGLDSWSGSLLASLLTNSSVRELYINGNELQCVGAIELLKPVAENSQNLAEIQNRTTSITGQRENSGKDFSQPLWRKTKKKKEETKSGCGAARGPWLKKLHMFDNSIDDSGKEGPDQLTRFLEILCIIVKFCSYLTELDLGENHIGEDGGKVLLEALRDRQAAKLSPVKIQVSTRMSTETFGAIFRSAKELKSGKKRRRMKVQYEIL</sequence>
<feature type="region of interest" description="Disordered" evidence="4">
    <location>
        <begin position="369"/>
        <end position="399"/>
    </location>
</feature>
<evidence type="ECO:0000256" key="1">
    <source>
        <dbReference type="ARBA" id="ARBA00004496"/>
    </source>
</evidence>
<keyword evidence="6" id="KW-1185">Reference proteome</keyword>
<evidence type="ECO:0000256" key="4">
    <source>
        <dbReference type="SAM" id="MobiDB-lite"/>
    </source>
</evidence>
<dbReference type="EMBL" id="JACTAM010000018">
    <property type="protein sequence ID" value="KAI2653957.1"/>
    <property type="molecule type" value="Genomic_DNA"/>
</dbReference>
<comment type="caution">
    <text evidence="5">The sequence shown here is derived from an EMBL/GenBank/DDBJ whole genome shotgun (WGS) entry which is preliminary data.</text>
</comment>
<comment type="subcellular location">
    <subcellularLocation>
        <location evidence="1">Cytoplasm</location>
    </subcellularLocation>
</comment>
<accession>A0ABQ8LTI2</accession>
<dbReference type="SUPFAM" id="SSF52047">
    <property type="entry name" value="RNI-like"/>
    <property type="match status" value="1"/>
</dbReference>
<dbReference type="PANTHER" id="PTHR45690:SF19">
    <property type="entry name" value="NACHT, LRR AND PYD DOMAINS-CONTAINING PROTEIN 3"/>
    <property type="match status" value="1"/>
</dbReference>
<dbReference type="PANTHER" id="PTHR45690">
    <property type="entry name" value="NACHT, LRR AND PYD DOMAINS-CONTAINING PROTEIN 12"/>
    <property type="match status" value="1"/>
</dbReference>
<dbReference type="SMART" id="SM00368">
    <property type="entry name" value="LRR_RI"/>
    <property type="match status" value="2"/>
</dbReference>
<dbReference type="InterPro" id="IPR050637">
    <property type="entry name" value="NLRP_innate_immun_reg"/>
</dbReference>
<protein>
    <submittedName>
        <fullName evidence="5">Dynein regulatory complex subunit 5</fullName>
    </submittedName>
</protein>
<dbReference type="InterPro" id="IPR001611">
    <property type="entry name" value="Leu-rich_rpt"/>
</dbReference>
<reference evidence="5 6" key="1">
    <citation type="submission" date="2022-01" db="EMBL/GenBank/DDBJ databases">
        <title>A high-quality chromosome-level genome assembly of rohu carp, Labeo rohita.</title>
        <authorList>
            <person name="Arick M.A. II"/>
            <person name="Hsu C.-Y."/>
            <person name="Magbanua Z."/>
            <person name="Pechanova O."/>
            <person name="Grover C."/>
            <person name="Miller E."/>
            <person name="Thrash A."/>
            <person name="Ezzel L."/>
            <person name="Alam S."/>
            <person name="Benzie J."/>
            <person name="Hamilton M."/>
            <person name="Karsi A."/>
            <person name="Lawrence M.L."/>
            <person name="Peterson D.G."/>
        </authorList>
    </citation>
    <scope>NUCLEOTIDE SEQUENCE [LARGE SCALE GENOMIC DNA]</scope>
    <source>
        <strain evidence="6">BAU-BD-2019</strain>
        <tissue evidence="5">Blood</tissue>
    </source>
</reference>
<dbReference type="Pfam" id="PF13516">
    <property type="entry name" value="LRR_6"/>
    <property type="match status" value="2"/>
</dbReference>